<proteinExistence type="predicted"/>
<accession>A0A1I2L7I5</accession>
<evidence type="ECO:0008006" key="3">
    <source>
        <dbReference type="Google" id="ProtNLM"/>
    </source>
</evidence>
<dbReference type="AlphaFoldDB" id="A0A1I2L7I5"/>
<dbReference type="EMBL" id="FOOK01000004">
    <property type="protein sequence ID" value="SFF74913.1"/>
    <property type="molecule type" value="Genomic_DNA"/>
</dbReference>
<dbReference type="InterPro" id="IPR011094">
    <property type="entry name" value="Uncharacterised_LppY/LpqO"/>
</dbReference>
<dbReference type="Proteomes" id="UP000198661">
    <property type="component" value="Unassembled WGS sequence"/>
</dbReference>
<gene>
    <name evidence="1" type="ORF">SAMN04488025_104111</name>
</gene>
<organism evidence="1 2">
    <name type="scientific">Planifilum fulgidum</name>
    <dbReference type="NCBI Taxonomy" id="201973"/>
    <lineage>
        <taxon>Bacteria</taxon>
        <taxon>Bacillati</taxon>
        <taxon>Bacillota</taxon>
        <taxon>Bacilli</taxon>
        <taxon>Bacillales</taxon>
        <taxon>Thermoactinomycetaceae</taxon>
        <taxon>Planifilum</taxon>
    </lineage>
</organism>
<keyword evidence="2" id="KW-1185">Reference proteome</keyword>
<evidence type="ECO:0000313" key="1">
    <source>
        <dbReference type="EMBL" id="SFF74913.1"/>
    </source>
</evidence>
<name>A0A1I2L7I5_9BACL</name>
<protein>
    <recommendedName>
        <fullName evidence="3">DUF1259 domain-containing protein</fullName>
    </recommendedName>
</protein>
<sequence>MDKGGSSHEALNGLCSQFARIVGGSPSVINGVCFIQRFRNIPVTILGRRSRSPLVLPTFFSFESIDRQGRALNLGETVILQREINPFISALRKQGILVTALHNHWLFENLRLFYIHFESVENPLVFARKAARALRVLRM</sequence>
<evidence type="ECO:0000313" key="2">
    <source>
        <dbReference type="Proteomes" id="UP000198661"/>
    </source>
</evidence>
<reference evidence="1 2" key="1">
    <citation type="submission" date="2016-10" db="EMBL/GenBank/DDBJ databases">
        <authorList>
            <person name="de Groot N.N."/>
        </authorList>
    </citation>
    <scope>NUCLEOTIDE SEQUENCE [LARGE SCALE GENOMIC DNA]</scope>
    <source>
        <strain evidence="1 2">DSM 44945</strain>
    </source>
</reference>
<dbReference type="STRING" id="201973.SAMN04488025_104111"/>
<dbReference type="Pfam" id="PF07485">
    <property type="entry name" value="DUF1529"/>
    <property type="match status" value="1"/>
</dbReference>